<dbReference type="PANTHER" id="PTHR10443">
    <property type="entry name" value="MICROSOMAL DIPEPTIDASE"/>
    <property type="match status" value="1"/>
</dbReference>
<reference evidence="1" key="1">
    <citation type="journal article" date="2020" name="mSystems">
        <title>Genome- and Community-Level Interaction Insights into Carbon Utilization and Element Cycling Functions of Hydrothermarchaeota in Hydrothermal Sediment.</title>
        <authorList>
            <person name="Zhou Z."/>
            <person name="Liu Y."/>
            <person name="Xu W."/>
            <person name="Pan J."/>
            <person name="Luo Z.H."/>
            <person name="Li M."/>
        </authorList>
    </citation>
    <scope>NUCLEOTIDE SEQUENCE [LARGE SCALE GENOMIC DNA]</scope>
    <source>
        <strain evidence="1">SpSt-210</strain>
    </source>
</reference>
<proteinExistence type="predicted"/>
<comment type="caution">
    <text evidence="1">The sequence shown here is derived from an EMBL/GenBank/DDBJ whole genome shotgun (WGS) entry which is preliminary data.</text>
</comment>
<dbReference type="GO" id="GO:0006508">
    <property type="term" value="P:proteolysis"/>
    <property type="evidence" value="ECO:0007669"/>
    <property type="project" value="InterPro"/>
</dbReference>
<dbReference type="PROSITE" id="PS51365">
    <property type="entry name" value="RENAL_DIPEPTIDASE_2"/>
    <property type="match status" value="1"/>
</dbReference>
<dbReference type="EMBL" id="DSIY01000234">
    <property type="protein sequence ID" value="HEG91748.1"/>
    <property type="molecule type" value="Genomic_DNA"/>
</dbReference>
<dbReference type="AlphaFoldDB" id="A0A831WZG8"/>
<dbReference type="InterPro" id="IPR032466">
    <property type="entry name" value="Metal_Hydrolase"/>
</dbReference>
<dbReference type="GO" id="GO:0070573">
    <property type="term" value="F:metallodipeptidase activity"/>
    <property type="evidence" value="ECO:0007669"/>
    <property type="project" value="InterPro"/>
</dbReference>
<dbReference type="PANTHER" id="PTHR10443:SF12">
    <property type="entry name" value="DIPEPTIDASE"/>
    <property type="match status" value="1"/>
</dbReference>
<organism evidence="1">
    <name type="scientific">Thermorudis peleae</name>
    <dbReference type="NCBI Taxonomy" id="1382356"/>
    <lineage>
        <taxon>Bacteria</taxon>
        <taxon>Pseudomonadati</taxon>
        <taxon>Thermomicrobiota</taxon>
        <taxon>Thermomicrobia</taxon>
        <taxon>Thermomicrobia incertae sedis</taxon>
        <taxon>Thermorudis</taxon>
    </lineage>
</organism>
<accession>A0A831WZG8</accession>
<evidence type="ECO:0000313" key="1">
    <source>
        <dbReference type="EMBL" id="HEG91748.1"/>
    </source>
</evidence>
<dbReference type="SUPFAM" id="SSF51556">
    <property type="entry name" value="Metallo-dependent hydrolases"/>
    <property type="match status" value="1"/>
</dbReference>
<name>A0A831WZG8_9BACT</name>
<dbReference type="InterPro" id="IPR008257">
    <property type="entry name" value="Pept_M19"/>
</dbReference>
<gene>
    <name evidence="1" type="ORF">ENP34_09975</name>
</gene>
<dbReference type="Gene3D" id="3.20.20.140">
    <property type="entry name" value="Metal-dependent hydrolases"/>
    <property type="match status" value="1"/>
</dbReference>
<protein>
    <submittedName>
        <fullName evidence="1">Membrane dipeptidase</fullName>
    </submittedName>
</protein>
<dbReference type="Pfam" id="PF01244">
    <property type="entry name" value="Peptidase_M19"/>
    <property type="match status" value="1"/>
</dbReference>
<sequence>MVAERRRRPSLTPEEARALHYEALVIDTQQPPITTGMLFTERMRRVVEEYARQGRSRAEVAPVLEAMAAREIQTSPEARQAYLAMWERSGVTVACGTYSGAGRLGEAFERAVRRIAQAQAIVDALRDQLVLVRRAADIERAHAEGKHGIVIDFQDTIAFGDDLERIECFYHLGLRMVQLTYNLQNLVGDGCTERYQGGLTYFGREVVRRLNELGILVDISHCSEQVGWDALEVSTAPVVVSHSASKAVARHDRGKSDELARAVAERGGYFGVVLVPGFISERPEATLEDFVRHVEHLVDVCGIDHVGIGTDKMGPPSSRTGSLIEYPPSMPVNPPGAFDWAGFRLEEHRLTPDYRIAGYETFADWPNLTVALAQAGFTEEELRKLLGLNFLRVFREVVG</sequence>